<reference evidence="13" key="1">
    <citation type="submission" date="2022-01" db="EMBL/GenBank/DDBJ databases">
        <authorList>
            <person name="King R."/>
        </authorList>
    </citation>
    <scope>NUCLEOTIDE SEQUENCE</scope>
</reference>
<comment type="similarity">
    <text evidence="3">Belongs to the TMEM237 family.</text>
</comment>
<keyword evidence="14" id="KW-1185">Reference proteome</keyword>
<dbReference type="Pfam" id="PF15383">
    <property type="entry name" value="TMEM237"/>
    <property type="match status" value="1"/>
</dbReference>
<dbReference type="Proteomes" id="UP001152799">
    <property type="component" value="Chromosome 3"/>
</dbReference>
<gene>
    <name evidence="13" type="ORF">CEUTPL_LOCUS7609</name>
</gene>
<feature type="compositionally biased region" description="Basic residues" evidence="11">
    <location>
        <begin position="204"/>
        <end position="213"/>
    </location>
</feature>
<evidence type="ECO:0000256" key="7">
    <source>
        <dbReference type="ARBA" id="ARBA00023069"/>
    </source>
</evidence>
<feature type="transmembrane region" description="Helical" evidence="12">
    <location>
        <begin position="338"/>
        <end position="355"/>
    </location>
</feature>
<keyword evidence="4 12" id="KW-0812">Transmembrane</keyword>
<proteinExistence type="inferred from homology"/>
<feature type="region of interest" description="Disordered" evidence="11">
    <location>
        <begin position="1"/>
        <end position="58"/>
    </location>
</feature>
<keyword evidence="7" id="KW-0969">Cilium</keyword>
<dbReference type="PANTHER" id="PTHR28388:SF1">
    <property type="entry name" value="TRANSMEMBRANE PROTEIN 237"/>
    <property type="match status" value="1"/>
</dbReference>
<organism evidence="13 14">
    <name type="scientific">Ceutorhynchus assimilis</name>
    <name type="common">cabbage seed weevil</name>
    <dbReference type="NCBI Taxonomy" id="467358"/>
    <lineage>
        <taxon>Eukaryota</taxon>
        <taxon>Metazoa</taxon>
        <taxon>Ecdysozoa</taxon>
        <taxon>Arthropoda</taxon>
        <taxon>Hexapoda</taxon>
        <taxon>Insecta</taxon>
        <taxon>Pterygota</taxon>
        <taxon>Neoptera</taxon>
        <taxon>Endopterygota</taxon>
        <taxon>Coleoptera</taxon>
        <taxon>Polyphaga</taxon>
        <taxon>Cucujiformia</taxon>
        <taxon>Curculionidae</taxon>
        <taxon>Ceutorhynchinae</taxon>
        <taxon>Ceutorhynchus</taxon>
    </lineage>
</organism>
<evidence type="ECO:0000256" key="2">
    <source>
        <dbReference type="ARBA" id="ARBA00004141"/>
    </source>
</evidence>
<feature type="compositionally biased region" description="Basic and acidic residues" evidence="11">
    <location>
        <begin position="266"/>
        <end position="292"/>
    </location>
</feature>
<evidence type="ECO:0000256" key="9">
    <source>
        <dbReference type="ARBA" id="ARBA00023273"/>
    </source>
</evidence>
<feature type="transmembrane region" description="Helical" evidence="12">
    <location>
        <begin position="375"/>
        <end position="393"/>
    </location>
</feature>
<dbReference type="InterPro" id="IPR029409">
    <property type="entry name" value="TMEM237"/>
</dbReference>
<keyword evidence="9" id="KW-0966">Cell projection</keyword>
<evidence type="ECO:0000256" key="8">
    <source>
        <dbReference type="ARBA" id="ARBA00023136"/>
    </source>
</evidence>
<feature type="transmembrane region" description="Helical" evidence="12">
    <location>
        <begin position="484"/>
        <end position="502"/>
    </location>
</feature>
<evidence type="ECO:0000313" key="14">
    <source>
        <dbReference type="Proteomes" id="UP001152799"/>
    </source>
</evidence>
<evidence type="ECO:0000256" key="6">
    <source>
        <dbReference type="ARBA" id="ARBA00022989"/>
    </source>
</evidence>
<keyword evidence="6 12" id="KW-1133">Transmembrane helix</keyword>
<feature type="compositionally biased region" description="Polar residues" evidence="11">
    <location>
        <begin position="35"/>
        <end position="48"/>
    </location>
</feature>
<dbReference type="AlphaFoldDB" id="A0A9N9QNU1"/>
<evidence type="ECO:0000256" key="1">
    <source>
        <dbReference type="ARBA" id="ARBA00004138"/>
    </source>
</evidence>
<accession>A0A9N9QNU1</accession>
<dbReference type="EMBL" id="OU892279">
    <property type="protein sequence ID" value="CAG9767042.1"/>
    <property type="molecule type" value="Genomic_DNA"/>
</dbReference>
<feature type="compositionally biased region" description="Polar residues" evidence="11">
    <location>
        <begin position="1"/>
        <end position="10"/>
    </location>
</feature>
<protein>
    <recommendedName>
        <fullName evidence="15">Transmembrane protein 237</fullName>
    </recommendedName>
</protein>
<evidence type="ECO:0000256" key="12">
    <source>
        <dbReference type="SAM" id="Phobius"/>
    </source>
</evidence>
<evidence type="ECO:0008006" key="15">
    <source>
        <dbReference type="Google" id="ProtNLM"/>
    </source>
</evidence>
<dbReference type="GO" id="GO:0060271">
    <property type="term" value="P:cilium assembly"/>
    <property type="evidence" value="ECO:0007669"/>
    <property type="project" value="TreeGrafter"/>
</dbReference>
<feature type="region of interest" description="Disordered" evidence="11">
    <location>
        <begin position="266"/>
        <end position="294"/>
    </location>
</feature>
<evidence type="ECO:0000313" key="13">
    <source>
        <dbReference type="EMBL" id="CAG9767042.1"/>
    </source>
</evidence>
<keyword evidence="5" id="KW-0970">Cilium biogenesis/degradation</keyword>
<dbReference type="GO" id="GO:0035869">
    <property type="term" value="C:ciliary transition zone"/>
    <property type="evidence" value="ECO:0007669"/>
    <property type="project" value="TreeGrafter"/>
</dbReference>
<dbReference type="GO" id="GO:0016020">
    <property type="term" value="C:membrane"/>
    <property type="evidence" value="ECO:0007669"/>
    <property type="project" value="UniProtKB-SubCell"/>
</dbReference>
<dbReference type="OrthoDB" id="550113at2759"/>
<keyword evidence="8 12" id="KW-0472">Membrane</keyword>
<evidence type="ECO:0000256" key="11">
    <source>
        <dbReference type="SAM" id="MobiDB-lite"/>
    </source>
</evidence>
<comment type="subcellular location">
    <subcellularLocation>
        <location evidence="1">Cell projection</location>
        <location evidence="1">Cilium</location>
    </subcellularLocation>
    <subcellularLocation>
        <location evidence="2">Membrane</location>
        <topology evidence="2">Multi-pass membrane protein</topology>
    </subcellularLocation>
</comment>
<evidence type="ECO:0000256" key="10">
    <source>
        <dbReference type="ARBA" id="ARBA00025631"/>
    </source>
</evidence>
<name>A0A9N9QNU1_9CUCU</name>
<evidence type="ECO:0000256" key="5">
    <source>
        <dbReference type="ARBA" id="ARBA00022794"/>
    </source>
</evidence>
<comment type="function">
    <text evidence="10">Component of the transition zone in primary cilia. Required for ciliogenesis.</text>
</comment>
<dbReference type="PANTHER" id="PTHR28388">
    <property type="entry name" value="TRANSMEMBRANE PROTEIN 237"/>
    <property type="match status" value="1"/>
</dbReference>
<sequence>MSTAVKLSSPRQRKHKQKTENMKQEIVAQVHKQIKSTTSSDNDYANSEDNLDVPKSDKNENYSVAMVNIPSREISVDGETQINSKIISLIETEMKRDINKHSHFTESRPQSLSFYEDEKIPEELSGNLELLSPEEKKHYRKRKEYSQMDVDERNAYNTIQDLYNSRDPDEVLTSSSKKSKSKKKRYGDSELGIGDSREMMIPKEKRKSKKKRREVSPASNGNAAKRKHKNRTKIDEDQLKTDVTLALEELQDDVFENNIEDFGQKAEKMKKSPRRSDKIYVQKKSRFEETTRHSNIPLSRQSAQDLDSLSNLDKKLSSRYPIEIAICFQKWWMRISTLCHGLLGGLGLGHWLYIICNLQTQDHAFLIHYAYYSDIYVGIFFALCVLCIISVFDRMDVGHLESNDLTLFFKQRKCSFVVIVYVTCLTVHLSTAPYDEKLSLLAYRNYTAETPKYDSNHTEILAQNNTFTENLITHSELKTWNHLSLWRALLAFTAWIVLGLGPPEDMFYDHLKNMEHYLPDK</sequence>
<evidence type="ECO:0000256" key="4">
    <source>
        <dbReference type="ARBA" id="ARBA00022692"/>
    </source>
</evidence>
<feature type="region of interest" description="Disordered" evidence="11">
    <location>
        <begin position="160"/>
        <end position="236"/>
    </location>
</feature>
<evidence type="ECO:0000256" key="3">
    <source>
        <dbReference type="ARBA" id="ARBA00008783"/>
    </source>
</evidence>